<evidence type="ECO:0000313" key="3">
    <source>
        <dbReference type="Proteomes" id="UP000249464"/>
    </source>
</evidence>
<accession>A0A2X0MRV9</accession>
<organism evidence="2 3">
    <name type="scientific">Microbotryum silenes-dioicae</name>
    <dbReference type="NCBI Taxonomy" id="796604"/>
    <lineage>
        <taxon>Eukaryota</taxon>
        <taxon>Fungi</taxon>
        <taxon>Dikarya</taxon>
        <taxon>Basidiomycota</taxon>
        <taxon>Pucciniomycotina</taxon>
        <taxon>Microbotryomycetes</taxon>
        <taxon>Microbotryales</taxon>
        <taxon>Microbotryaceae</taxon>
        <taxon>Microbotryum</taxon>
    </lineage>
</organism>
<evidence type="ECO:0000313" key="2">
    <source>
        <dbReference type="EMBL" id="SGZ35468.1"/>
    </source>
</evidence>
<proteinExistence type="predicted"/>
<sequence length="66" mass="7614">MRLAPTPAASNSRSRLFDDDDLFKNNGAQLRQVLPDEDRPSRTTRNSHPPSPRLRGRSLLPPMRFW</sequence>
<keyword evidence="3" id="KW-1185">Reference proteome</keyword>
<gene>
    <name evidence="2" type="primary">BQ5605_C061g12738</name>
    <name evidence="2" type="ORF">BQ5605_C061G12738</name>
</gene>
<reference evidence="2 3" key="1">
    <citation type="submission" date="2016-11" db="EMBL/GenBank/DDBJ databases">
        <authorList>
            <person name="Jaros S."/>
            <person name="Januszkiewicz K."/>
            <person name="Wedrychowicz H."/>
        </authorList>
    </citation>
    <scope>NUCLEOTIDE SEQUENCE [LARGE SCALE GENOMIC DNA]</scope>
</reference>
<evidence type="ECO:0000256" key="1">
    <source>
        <dbReference type="SAM" id="MobiDB-lite"/>
    </source>
</evidence>
<dbReference type="EMBL" id="FQNC01000137">
    <property type="protein sequence ID" value="SGZ35468.1"/>
    <property type="molecule type" value="Genomic_DNA"/>
</dbReference>
<name>A0A2X0MRV9_9BASI</name>
<feature type="region of interest" description="Disordered" evidence="1">
    <location>
        <begin position="1"/>
        <end position="66"/>
    </location>
</feature>
<dbReference type="Proteomes" id="UP000249464">
    <property type="component" value="Unassembled WGS sequence"/>
</dbReference>
<dbReference type="AlphaFoldDB" id="A0A2X0MRV9"/>
<protein>
    <submittedName>
        <fullName evidence="2">BQ5605_C061g12738 protein</fullName>
    </submittedName>
</protein>